<dbReference type="InterPro" id="IPR051908">
    <property type="entry name" value="Ribosomal_N-acetyltransferase"/>
</dbReference>
<reference evidence="2 3" key="1">
    <citation type="submission" date="2021-03" db="EMBL/GenBank/DDBJ databases">
        <title>Sequencing the genomes of 1000 actinobacteria strains.</title>
        <authorList>
            <person name="Klenk H.-P."/>
        </authorList>
    </citation>
    <scope>NUCLEOTIDE SEQUENCE [LARGE SCALE GENOMIC DNA]</scope>
    <source>
        <strain evidence="2 3">DSM 46670</strain>
    </source>
</reference>
<dbReference type="Proteomes" id="UP001519332">
    <property type="component" value="Unassembled WGS sequence"/>
</dbReference>
<comment type="caution">
    <text evidence="2">The sequence shown here is derived from an EMBL/GenBank/DDBJ whole genome shotgun (WGS) entry which is preliminary data.</text>
</comment>
<keyword evidence="3" id="KW-1185">Reference proteome</keyword>
<dbReference type="Pfam" id="PF13302">
    <property type="entry name" value="Acetyltransf_3"/>
    <property type="match status" value="1"/>
</dbReference>
<dbReference type="InterPro" id="IPR016181">
    <property type="entry name" value="Acyl_CoA_acyltransferase"/>
</dbReference>
<dbReference type="PROSITE" id="PS51186">
    <property type="entry name" value="GNAT"/>
    <property type="match status" value="1"/>
</dbReference>
<name>A0ABS4TNP2_9PSEU</name>
<evidence type="ECO:0000259" key="1">
    <source>
        <dbReference type="PROSITE" id="PS51186"/>
    </source>
</evidence>
<evidence type="ECO:0000313" key="2">
    <source>
        <dbReference type="EMBL" id="MBP2325511.1"/>
    </source>
</evidence>
<dbReference type="Gene3D" id="3.40.630.30">
    <property type="match status" value="1"/>
</dbReference>
<dbReference type="EMBL" id="JAGINW010000001">
    <property type="protein sequence ID" value="MBP2325511.1"/>
    <property type="molecule type" value="Genomic_DNA"/>
</dbReference>
<evidence type="ECO:0000313" key="3">
    <source>
        <dbReference type="Proteomes" id="UP001519332"/>
    </source>
</evidence>
<proteinExistence type="predicted"/>
<dbReference type="PANTHER" id="PTHR43441:SF2">
    <property type="entry name" value="FAMILY ACETYLTRANSFERASE, PUTATIVE (AFU_ORTHOLOGUE AFUA_7G00850)-RELATED"/>
    <property type="match status" value="1"/>
</dbReference>
<gene>
    <name evidence="2" type="ORF">JOF56_005896</name>
</gene>
<organism evidence="2 3">
    <name type="scientific">Kibdelosporangium banguiense</name>
    <dbReference type="NCBI Taxonomy" id="1365924"/>
    <lineage>
        <taxon>Bacteria</taxon>
        <taxon>Bacillati</taxon>
        <taxon>Actinomycetota</taxon>
        <taxon>Actinomycetes</taxon>
        <taxon>Pseudonocardiales</taxon>
        <taxon>Pseudonocardiaceae</taxon>
        <taxon>Kibdelosporangium</taxon>
    </lineage>
</organism>
<accession>A0ABS4TNP2</accession>
<feature type="domain" description="N-acetyltransferase" evidence="1">
    <location>
        <begin position="15"/>
        <end position="169"/>
    </location>
</feature>
<protein>
    <submittedName>
        <fullName evidence="2">RimJ/RimL family protein N-acetyltransferase</fullName>
    </submittedName>
</protein>
<dbReference type="SUPFAM" id="SSF55729">
    <property type="entry name" value="Acyl-CoA N-acyltransferases (Nat)"/>
    <property type="match status" value="1"/>
</dbReference>
<dbReference type="InterPro" id="IPR000182">
    <property type="entry name" value="GNAT_dom"/>
</dbReference>
<sequence>MIINPLRPDLVGRKVLLREVGPADRRTLAGFDRDSSPQTGGYRHWAAHRASSADTGDDLRFAIETLHSRIVVGSMSTIQAPGPDQFSYGIGIGPQHRCCGYAADAVVVLLGFMFGQRGYRKCEVIIHGGNLASLALHGSLGFREEDRLRDTYLLRGKIKYPVMMSITAGEFAALRPDAQDLPRRGRHWRNRRGRHWS</sequence>
<dbReference type="RefSeq" id="WP_209642702.1">
    <property type="nucleotide sequence ID" value="NZ_JAGINW010000001.1"/>
</dbReference>
<dbReference type="PANTHER" id="PTHR43441">
    <property type="entry name" value="RIBOSOMAL-PROTEIN-SERINE ACETYLTRANSFERASE"/>
    <property type="match status" value="1"/>
</dbReference>